<evidence type="ECO:0000313" key="3">
    <source>
        <dbReference type="Proteomes" id="UP001283361"/>
    </source>
</evidence>
<sequence length="112" mass="12591">MHESSSFANIKLPDFMQRGDHDIIAVCTSKRQFTRQEAWSLAHLLPVVLTQSSALLRAVRRQLRSFRFQRQIFPSNHGPAHRNSRMTNEALTSGDVSVVSSAAGSLDQGEWL</sequence>
<name>A0AAE0YJB7_9GAST</name>
<comment type="caution">
    <text evidence="2">The sequence shown here is derived from an EMBL/GenBank/DDBJ whole genome shotgun (WGS) entry which is preliminary data.</text>
</comment>
<dbReference type="AlphaFoldDB" id="A0AAE0YJB7"/>
<proteinExistence type="predicted"/>
<feature type="region of interest" description="Disordered" evidence="1">
    <location>
        <begin position="74"/>
        <end position="93"/>
    </location>
</feature>
<keyword evidence="3" id="KW-1185">Reference proteome</keyword>
<dbReference type="EMBL" id="JAWDGP010006058">
    <property type="protein sequence ID" value="KAK3748009.1"/>
    <property type="molecule type" value="Genomic_DNA"/>
</dbReference>
<organism evidence="2 3">
    <name type="scientific">Elysia crispata</name>
    <name type="common">lettuce slug</name>
    <dbReference type="NCBI Taxonomy" id="231223"/>
    <lineage>
        <taxon>Eukaryota</taxon>
        <taxon>Metazoa</taxon>
        <taxon>Spiralia</taxon>
        <taxon>Lophotrochozoa</taxon>
        <taxon>Mollusca</taxon>
        <taxon>Gastropoda</taxon>
        <taxon>Heterobranchia</taxon>
        <taxon>Euthyneura</taxon>
        <taxon>Panpulmonata</taxon>
        <taxon>Sacoglossa</taxon>
        <taxon>Placobranchoidea</taxon>
        <taxon>Plakobranchidae</taxon>
        <taxon>Elysia</taxon>
    </lineage>
</organism>
<dbReference type="Proteomes" id="UP001283361">
    <property type="component" value="Unassembled WGS sequence"/>
</dbReference>
<protein>
    <submittedName>
        <fullName evidence="2">Uncharacterized protein</fullName>
    </submittedName>
</protein>
<reference evidence="2" key="1">
    <citation type="journal article" date="2023" name="G3 (Bethesda)">
        <title>A reference genome for the long-term kleptoplast-retaining sea slug Elysia crispata morphotype clarki.</title>
        <authorList>
            <person name="Eastman K.E."/>
            <person name="Pendleton A.L."/>
            <person name="Shaikh M.A."/>
            <person name="Suttiyut T."/>
            <person name="Ogas R."/>
            <person name="Tomko P."/>
            <person name="Gavelis G."/>
            <person name="Widhalm J.R."/>
            <person name="Wisecaver J.H."/>
        </authorList>
    </citation>
    <scope>NUCLEOTIDE SEQUENCE</scope>
    <source>
        <strain evidence="2">ECLA1</strain>
    </source>
</reference>
<accession>A0AAE0YJB7</accession>
<gene>
    <name evidence="2" type="ORF">RRG08_029866</name>
</gene>
<evidence type="ECO:0000256" key="1">
    <source>
        <dbReference type="SAM" id="MobiDB-lite"/>
    </source>
</evidence>
<evidence type="ECO:0000313" key="2">
    <source>
        <dbReference type="EMBL" id="KAK3748009.1"/>
    </source>
</evidence>